<reference evidence="1 2" key="1">
    <citation type="journal article" date="2013" name="Mar. Genomics">
        <title>Expression of sulfatases in Rhodopirellula baltica and the diversity of sulfatases in the genus Rhodopirellula.</title>
        <authorList>
            <person name="Wegner C.E."/>
            <person name="Richter-Heitmann T."/>
            <person name="Klindworth A."/>
            <person name="Klockow C."/>
            <person name="Richter M."/>
            <person name="Achstetter T."/>
            <person name="Glockner F.O."/>
            <person name="Harder J."/>
        </authorList>
    </citation>
    <scope>NUCLEOTIDE SEQUENCE [LARGE SCALE GENOMIC DNA]</scope>
    <source>
        <strain evidence="1 2">SM1</strain>
    </source>
</reference>
<proteinExistence type="predicted"/>
<evidence type="ECO:0000313" key="2">
    <source>
        <dbReference type="Proteomes" id="UP000011991"/>
    </source>
</evidence>
<dbReference type="Proteomes" id="UP000011991">
    <property type="component" value="Unassembled WGS sequence"/>
</dbReference>
<comment type="caution">
    <text evidence="1">The sequence shown here is derived from an EMBL/GenBank/DDBJ whole genome shotgun (WGS) entry which is preliminary data.</text>
</comment>
<accession>M5REZ7</accession>
<gene>
    <name evidence="1" type="ORF">RMSM_05142</name>
</gene>
<dbReference type="AlphaFoldDB" id="M5REZ7"/>
<sequence>MYEDWLAPCSEARCPEIHQEPVFKEAVSAGVVEMQDENRQIWKWKRPWLCEFFAKGVSLNVL</sequence>
<keyword evidence="2" id="KW-1185">Reference proteome</keyword>
<evidence type="ECO:0000313" key="1">
    <source>
        <dbReference type="EMBL" id="EMI17940.1"/>
    </source>
</evidence>
<dbReference type="EMBL" id="ANOG01000732">
    <property type="protein sequence ID" value="EMI17940.1"/>
    <property type="molecule type" value="Genomic_DNA"/>
</dbReference>
<protein>
    <submittedName>
        <fullName evidence="1">Uncharacterized protein</fullName>
    </submittedName>
</protein>
<dbReference type="PATRIC" id="fig|1265738.3.peg.5169"/>
<organism evidence="1 2">
    <name type="scientific">Rhodopirellula maiorica SM1</name>
    <dbReference type="NCBI Taxonomy" id="1265738"/>
    <lineage>
        <taxon>Bacteria</taxon>
        <taxon>Pseudomonadati</taxon>
        <taxon>Planctomycetota</taxon>
        <taxon>Planctomycetia</taxon>
        <taxon>Pirellulales</taxon>
        <taxon>Pirellulaceae</taxon>
        <taxon>Novipirellula</taxon>
    </lineage>
</organism>
<name>M5REZ7_9BACT</name>